<evidence type="ECO:0000256" key="1">
    <source>
        <dbReference type="SAM" id="SignalP"/>
    </source>
</evidence>
<proteinExistence type="predicted"/>
<dbReference type="InterPro" id="IPR000772">
    <property type="entry name" value="Ricin_B_lectin"/>
</dbReference>
<evidence type="ECO:0000313" key="3">
    <source>
        <dbReference type="EMBL" id="PTX62015.1"/>
    </source>
</evidence>
<keyword evidence="3" id="KW-0430">Lectin</keyword>
<dbReference type="GO" id="GO:0030246">
    <property type="term" value="F:carbohydrate binding"/>
    <property type="evidence" value="ECO:0007669"/>
    <property type="project" value="UniProtKB-KW"/>
</dbReference>
<evidence type="ECO:0000313" key="4">
    <source>
        <dbReference type="Proteomes" id="UP000244090"/>
    </source>
</evidence>
<dbReference type="OrthoDB" id="9763933at2"/>
<name>A0A2T6C128_9FLAO</name>
<dbReference type="RefSeq" id="WP_108114246.1">
    <property type="nucleotide sequence ID" value="NZ_QBKT01000003.1"/>
</dbReference>
<dbReference type="Proteomes" id="UP000244090">
    <property type="component" value="Unassembled WGS sequence"/>
</dbReference>
<feature type="chain" id="PRO_5015666928" evidence="1">
    <location>
        <begin position="27"/>
        <end position="728"/>
    </location>
</feature>
<dbReference type="CDD" id="cd00161">
    <property type="entry name" value="beta-trefoil_Ricin-like"/>
    <property type="match status" value="2"/>
</dbReference>
<dbReference type="SUPFAM" id="SSF50370">
    <property type="entry name" value="Ricin B-like lectins"/>
    <property type="match status" value="2"/>
</dbReference>
<reference evidence="3 4" key="1">
    <citation type="submission" date="2018-04" db="EMBL/GenBank/DDBJ databases">
        <title>Genomic Encyclopedia of Archaeal and Bacterial Type Strains, Phase II (KMG-II): from individual species to whole genera.</title>
        <authorList>
            <person name="Goeker M."/>
        </authorList>
    </citation>
    <scope>NUCLEOTIDE SEQUENCE [LARGE SCALE GENOMIC DNA]</scope>
    <source>
        <strain evidence="3 4">DSM 25731</strain>
    </source>
</reference>
<feature type="domain" description="Ricin B lectin" evidence="2">
    <location>
        <begin position="466"/>
        <end position="531"/>
    </location>
</feature>
<accession>A0A2T6C128</accession>
<keyword evidence="1" id="KW-0732">Signal</keyword>
<feature type="signal peptide" evidence="1">
    <location>
        <begin position="1"/>
        <end position="26"/>
    </location>
</feature>
<protein>
    <submittedName>
        <fullName evidence="3">Ricin-type beta-trefoil lectin protein</fullName>
    </submittedName>
</protein>
<gene>
    <name evidence="3" type="ORF">C8N46_103113</name>
</gene>
<organism evidence="3 4">
    <name type="scientific">Kordia periserrulae</name>
    <dbReference type="NCBI Taxonomy" id="701523"/>
    <lineage>
        <taxon>Bacteria</taxon>
        <taxon>Pseudomonadati</taxon>
        <taxon>Bacteroidota</taxon>
        <taxon>Flavobacteriia</taxon>
        <taxon>Flavobacteriales</taxon>
        <taxon>Flavobacteriaceae</taxon>
        <taxon>Kordia</taxon>
    </lineage>
</organism>
<dbReference type="Gene3D" id="2.80.10.50">
    <property type="match status" value="2"/>
</dbReference>
<dbReference type="Pfam" id="PF14200">
    <property type="entry name" value="RicinB_lectin_2"/>
    <property type="match status" value="2"/>
</dbReference>
<feature type="domain" description="Ricin B lectin" evidence="2">
    <location>
        <begin position="31"/>
        <end position="110"/>
    </location>
</feature>
<evidence type="ECO:0000259" key="2">
    <source>
        <dbReference type="Pfam" id="PF14200"/>
    </source>
</evidence>
<comment type="caution">
    <text evidence="3">The sequence shown here is derived from an EMBL/GenBank/DDBJ whole genome shotgun (WGS) entry which is preliminary data.</text>
</comment>
<sequence>MKSLSHTLKQYCFTLLFCIISTSIYAQNPVQKGQWYVIESYEKGRVLQVQPPYENNGVAVVLAQQTNQNNQLFRFEEIGNGFYIIRSKEQNKVLDIRGGSQENNAVVQVWNQANVENQKFKLVLATGDGHYYITAKHSNKSISAAAGFPVGSTIVQKYADGLANAMFKFIPYTPKKEKPKPAPKPQPIVNSSIPTLTAPASNFIVENKKGSVITFNWSRVANASSYQIIIQHENQKNTLLNTTVNATNYRFVMNTTIDATLINDTWRWWVRAKVGNEWSKWSQSRILDFKQPIPSTITLIYPQSNATLANGIVNTNKTYVWNFDWADVPNAEQYEIYIIHPNNNKKSFIQNTPVSNYQLVQRQHRTNNELNGWQWKVRVFINGSYSAWSTTKTFNVAPAKKQQTPVNPTPIVVTNDNFITQSSSNFNKAVKNNFAVELTNKINNRTTSLGYNVQKNHFKMGEFFKNWRIKRVRNGIYQLQVEIDGKFWSLASEGNQRGDVKLTVDDRNDNYQLWKIIQQADGYYKIVNVGNENETTISADTLFYSIKSQDFFLSSWKPNKTNNGRWYFDAKNPINVKPKPIEDRIFRMNASNGKRVCLNYIMTSDVTGYNSLNICGKYDDNNTLFKFERTTNGNYLIKVKSSKLARNEWHYLTGDIELQEIERYKDAPVKGEYGMYWHIISKGNGNYTFYNVDTKRAFEFVQRSYGFPREFIESRKLANKREQYFKLY</sequence>
<dbReference type="EMBL" id="QBKT01000003">
    <property type="protein sequence ID" value="PTX62015.1"/>
    <property type="molecule type" value="Genomic_DNA"/>
</dbReference>
<dbReference type="InterPro" id="IPR035992">
    <property type="entry name" value="Ricin_B-like_lectins"/>
</dbReference>
<dbReference type="AlphaFoldDB" id="A0A2T6C128"/>
<keyword evidence="4" id="KW-1185">Reference proteome</keyword>